<evidence type="ECO:0000256" key="2">
    <source>
        <dbReference type="SAM" id="MobiDB-lite"/>
    </source>
</evidence>
<dbReference type="InterPro" id="IPR007484">
    <property type="entry name" value="Peptidase_M28"/>
</dbReference>
<dbReference type="InterPro" id="IPR036757">
    <property type="entry name" value="TFR-like_dimer_dom_sf"/>
</dbReference>
<dbReference type="Gene3D" id="3.50.30.30">
    <property type="match status" value="1"/>
</dbReference>
<evidence type="ECO:0000259" key="5">
    <source>
        <dbReference type="Pfam" id="PF04389"/>
    </source>
</evidence>
<dbReference type="AlphaFoldDB" id="A0A067QLJ0"/>
<dbReference type="FunCoup" id="A0A067QLJ0">
    <property type="interactions" value="45"/>
</dbReference>
<protein>
    <recommendedName>
        <fullName evidence="8">Zn-dependent exopeptidase</fullName>
    </recommendedName>
</protein>
<dbReference type="InterPro" id="IPR007365">
    <property type="entry name" value="TFR-like_dimer_dom"/>
</dbReference>
<dbReference type="SUPFAM" id="SSF47672">
    <property type="entry name" value="Transferrin receptor-like dimerisation domain"/>
    <property type="match status" value="1"/>
</dbReference>
<proteinExistence type="inferred from homology"/>
<dbReference type="Pfam" id="PF02225">
    <property type="entry name" value="PA"/>
    <property type="match status" value="1"/>
</dbReference>
<evidence type="ECO:0000256" key="1">
    <source>
        <dbReference type="ARBA" id="ARBA00005634"/>
    </source>
</evidence>
<dbReference type="InterPro" id="IPR046450">
    <property type="entry name" value="PA_dom_sf"/>
</dbReference>
<evidence type="ECO:0000313" key="6">
    <source>
        <dbReference type="EMBL" id="KDQ64387.1"/>
    </source>
</evidence>
<feature type="region of interest" description="Disordered" evidence="2">
    <location>
        <begin position="1"/>
        <end position="23"/>
    </location>
</feature>
<keyword evidence="7" id="KW-1185">Reference proteome</keyword>
<feature type="domain" description="PA" evidence="3">
    <location>
        <begin position="227"/>
        <end position="298"/>
    </location>
</feature>
<dbReference type="InParanoid" id="A0A067QLJ0"/>
<dbReference type="InterPro" id="IPR039373">
    <property type="entry name" value="Peptidase_M28B"/>
</dbReference>
<comment type="similarity">
    <text evidence="1">Belongs to the peptidase M28 family. M28B subfamily.</text>
</comment>
<feature type="domain" description="Transferrin receptor-like dimerisation" evidence="4">
    <location>
        <begin position="811"/>
        <end position="891"/>
    </location>
</feature>
<accession>A0A067QLJ0</accession>
<dbReference type="Pfam" id="PF04253">
    <property type="entry name" value="TFR_dimer"/>
    <property type="match status" value="1"/>
</dbReference>
<sequence length="893" mass="97707">MDEPKQPYPPEKGALPVPSTSPAQPKPHVLLRRIGTCVLLALTLVAFHKSWDRATVHNDVEHPWALDDHTHGHGKPLYGKAAEDLFLSIPDAASARATSRLFASKPHLAGSSQDLITAKAVLSHLTSSLSIPASPSLPLYAAGSPASRNATLSIPHLTHPTAWIDEYYPVMNTPLDRSLEIISEDGEVVWKAELEEVVPGGGEDADAEKYAEAVPAFHGLSRGGEAEGRLVYAHYGRKEDYDELEAKGVDLNGSIVITRYGGIFRGLKVKGAQDRGAAAVLIYSDPRDDGTVTVKNGYKPYPFGPARSPHSLQRGSVQFLSLYPGDPTTPGYPAYPNATRTSGSNIPDIPSIPISWANAEVLLKEEGTGKKIRLVNHVDDKVTPIWNTMGVIPGHIRDEVVVVGNHRDAQVLGATDPTSGTASLHEVIQALGILSQKGWKPLRTILIASWDAEEYGLIGSTEWGEDFPEFIDKHVVAYLNLDSSVSGSRFHASASPSLAHLSRSTAELIPHPTVPGKTLWDASNDRGPLFGALNEGGEGNLTDLVDAEVLKMYEEEERERKLAAGGLGVTPLGSGSDYTVFLQRIGVASGNEGFTSTLSDPVYHYHSVFDSQRWQETYADPGFVKHVAIAKHLGLQLLRISDSIILPLNTTHYTYELEAYLDKVADLITTSSLDVNLSPLRKSIHSLQKSSVKLDHAKSKAEADLKKALKKWRKKKGKKLRKKLRKIICRIKKRLGMKCHKKGKKGDALDLEKEGHCEKGRLEGVPMVGEKVFPGMVKPRIGRYPAWLKEQQAKSAPHHPHIPPPVRHAFARVQKINAALVSFERGLISKEGIKDREWYKHLGVAPGKWLGYGATTLPGLTEAITFERNGTLAEAEAKRLEDLIWKLAKRLDV</sequence>
<dbReference type="SUPFAM" id="SSF52025">
    <property type="entry name" value="PA domain"/>
    <property type="match status" value="1"/>
</dbReference>
<dbReference type="GO" id="GO:0004180">
    <property type="term" value="F:carboxypeptidase activity"/>
    <property type="evidence" value="ECO:0007669"/>
    <property type="project" value="TreeGrafter"/>
</dbReference>
<feature type="compositionally biased region" description="Pro residues" evidence="2">
    <location>
        <begin position="1"/>
        <end position="10"/>
    </location>
</feature>
<dbReference type="CDD" id="cd08022">
    <property type="entry name" value="M28_PSMA_like"/>
    <property type="match status" value="1"/>
</dbReference>
<feature type="domain" description="Peptidase M28" evidence="5">
    <location>
        <begin position="387"/>
        <end position="491"/>
    </location>
</feature>
<dbReference type="PANTHER" id="PTHR10404">
    <property type="entry name" value="N-ACETYLATED-ALPHA-LINKED ACIDIC DIPEPTIDASE"/>
    <property type="match status" value="1"/>
</dbReference>
<name>A0A067QLJ0_9AGAM</name>
<evidence type="ECO:0000313" key="7">
    <source>
        <dbReference type="Proteomes" id="UP000027265"/>
    </source>
</evidence>
<evidence type="ECO:0000259" key="4">
    <source>
        <dbReference type="Pfam" id="PF04253"/>
    </source>
</evidence>
<dbReference type="OrthoDB" id="5841748at2759"/>
<dbReference type="FunFam" id="3.40.630.10:FF:000101">
    <property type="entry name" value="N-acetylated alpha-linked acidic dipeptidase like 1"/>
    <property type="match status" value="1"/>
</dbReference>
<dbReference type="CDD" id="cd02121">
    <property type="entry name" value="PA_GCPII_like"/>
    <property type="match status" value="1"/>
</dbReference>
<dbReference type="InterPro" id="IPR003137">
    <property type="entry name" value="PA_domain"/>
</dbReference>
<dbReference type="EMBL" id="KL197709">
    <property type="protein sequence ID" value="KDQ64387.1"/>
    <property type="molecule type" value="Genomic_DNA"/>
</dbReference>
<dbReference type="SUPFAM" id="SSF53187">
    <property type="entry name" value="Zn-dependent exopeptidases"/>
    <property type="match status" value="1"/>
</dbReference>
<dbReference type="Pfam" id="PF04389">
    <property type="entry name" value="Peptidase_M28"/>
    <property type="match status" value="1"/>
</dbReference>
<dbReference type="Gene3D" id="1.20.930.40">
    <property type="entry name" value="Transferrin receptor-like, dimerisation domain"/>
    <property type="match status" value="1"/>
</dbReference>
<dbReference type="PANTHER" id="PTHR10404:SF46">
    <property type="entry name" value="VACUOLAR PROTEIN SORTING-ASSOCIATED PROTEIN 70"/>
    <property type="match status" value="1"/>
</dbReference>
<dbReference type="Gene3D" id="3.40.630.10">
    <property type="entry name" value="Zn peptidases"/>
    <property type="match status" value="2"/>
</dbReference>
<evidence type="ECO:0008006" key="8">
    <source>
        <dbReference type="Google" id="ProtNLM"/>
    </source>
</evidence>
<organism evidence="6 7">
    <name type="scientific">Jaapia argillacea MUCL 33604</name>
    <dbReference type="NCBI Taxonomy" id="933084"/>
    <lineage>
        <taxon>Eukaryota</taxon>
        <taxon>Fungi</taxon>
        <taxon>Dikarya</taxon>
        <taxon>Basidiomycota</taxon>
        <taxon>Agaricomycotina</taxon>
        <taxon>Agaricomycetes</taxon>
        <taxon>Agaricomycetidae</taxon>
        <taxon>Jaapiales</taxon>
        <taxon>Jaapiaceae</taxon>
        <taxon>Jaapia</taxon>
    </lineage>
</organism>
<dbReference type="Proteomes" id="UP000027265">
    <property type="component" value="Unassembled WGS sequence"/>
</dbReference>
<reference evidence="7" key="1">
    <citation type="journal article" date="2014" name="Proc. Natl. Acad. Sci. U.S.A.">
        <title>Extensive sampling of basidiomycete genomes demonstrates inadequacy of the white-rot/brown-rot paradigm for wood decay fungi.</title>
        <authorList>
            <person name="Riley R."/>
            <person name="Salamov A.A."/>
            <person name="Brown D.W."/>
            <person name="Nagy L.G."/>
            <person name="Floudas D."/>
            <person name="Held B.W."/>
            <person name="Levasseur A."/>
            <person name="Lombard V."/>
            <person name="Morin E."/>
            <person name="Otillar R."/>
            <person name="Lindquist E.A."/>
            <person name="Sun H."/>
            <person name="LaButti K.M."/>
            <person name="Schmutz J."/>
            <person name="Jabbour D."/>
            <person name="Luo H."/>
            <person name="Baker S.E."/>
            <person name="Pisabarro A.G."/>
            <person name="Walton J.D."/>
            <person name="Blanchette R.A."/>
            <person name="Henrissat B."/>
            <person name="Martin F."/>
            <person name="Cullen D."/>
            <person name="Hibbett D.S."/>
            <person name="Grigoriev I.V."/>
        </authorList>
    </citation>
    <scope>NUCLEOTIDE SEQUENCE [LARGE SCALE GENOMIC DNA]</scope>
    <source>
        <strain evidence="7">MUCL 33604</strain>
    </source>
</reference>
<dbReference type="STRING" id="933084.A0A067QLJ0"/>
<dbReference type="HOGENOM" id="CLU_005688_2_2_1"/>
<evidence type="ECO:0000259" key="3">
    <source>
        <dbReference type="Pfam" id="PF02225"/>
    </source>
</evidence>
<gene>
    <name evidence="6" type="ORF">JAAARDRAFT_166540</name>
</gene>